<protein>
    <submittedName>
        <fullName evidence="4">TetR family transcriptional regulator</fullName>
    </submittedName>
</protein>
<dbReference type="PROSITE" id="PS50977">
    <property type="entry name" value="HTH_TETR_2"/>
    <property type="match status" value="1"/>
</dbReference>
<dbReference type="Gene3D" id="1.10.357.10">
    <property type="entry name" value="Tetracycline Repressor, domain 2"/>
    <property type="match status" value="1"/>
</dbReference>
<dbReference type="GO" id="GO:0000976">
    <property type="term" value="F:transcription cis-regulatory region binding"/>
    <property type="evidence" value="ECO:0007669"/>
    <property type="project" value="TreeGrafter"/>
</dbReference>
<dbReference type="PRINTS" id="PR00455">
    <property type="entry name" value="HTHTETR"/>
</dbReference>
<evidence type="ECO:0000313" key="5">
    <source>
        <dbReference type="Proteomes" id="UP000215441"/>
    </source>
</evidence>
<gene>
    <name evidence="4" type="ORF">CBY09_02440</name>
</gene>
<keyword evidence="5" id="KW-1185">Reference proteome</keyword>
<dbReference type="AlphaFoldDB" id="A0A235ERV5"/>
<dbReference type="Pfam" id="PF22604">
    <property type="entry name" value="TetR_HI_0893_C"/>
    <property type="match status" value="1"/>
</dbReference>
<dbReference type="InterPro" id="IPR050109">
    <property type="entry name" value="HTH-type_TetR-like_transc_reg"/>
</dbReference>
<evidence type="ECO:0000256" key="1">
    <source>
        <dbReference type="ARBA" id="ARBA00023125"/>
    </source>
</evidence>
<dbReference type="SUPFAM" id="SSF48498">
    <property type="entry name" value="Tetracyclin repressor-like, C-terminal domain"/>
    <property type="match status" value="1"/>
</dbReference>
<dbReference type="InterPro" id="IPR009057">
    <property type="entry name" value="Homeodomain-like_sf"/>
</dbReference>
<name>A0A235ERV5_9BURK</name>
<dbReference type="RefSeq" id="WP_094286066.1">
    <property type="nucleotide sequence ID" value="NZ_NOIG01000003.1"/>
</dbReference>
<keyword evidence="1 2" id="KW-0238">DNA-binding</keyword>
<dbReference type="InterPro" id="IPR054422">
    <property type="entry name" value="TetR-like_HI_0893_C"/>
</dbReference>
<reference evidence="4 5" key="1">
    <citation type="submission" date="2017-07" db="EMBL/GenBank/DDBJ databases">
        <title>Acidovorax KNDSW TSA 6 genome sequence and assembly.</title>
        <authorList>
            <person name="Mayilraj S."/>
        </authorList>
    </citation>
    <scope>NUCLEOTIDE SEQUENCE [LARGE SCALE GENOMIC DNA]</scope>
    <source>
        <strain evidence="4 5">KNDSW-TSA6</strain>
    </source>
</reference>
<dbReference type="InterPro" id="IPR036271">
    <property type="entry name" value="Tet_transcr_reg_TetR-rel_C_sf"/>
</dbReference>
<dbReference type="InterPro" id="IPR001647">
    <property type="entry name" value="HTH_TetR"/>
</dbReference>
<dbReference type="EMBL" id="NOIG01000003">
    <property type="protein sequence ID" value="OYD51752.1"/>
    <property type="molecule type" value="Genomic_DNA"/>
</dbReference>
<feature type="domain" description="HTH tetR-type" evidence="3">
    <location>
        <begin position="6"/>
        <end position="66"/>
    </location>
</feature>
<accession>A0A235ERV5</accession>
<feature type="DNA-binding region" description="H-T-H motif" evidence="2">
    <location>
        <begin position="29"/>
        <end position="48"/>
    </location>
</feature>
<dbReference type="GO" id="GO:0003700">
    <property type="term" value="F:DNA-binding transcription factor activity"/>
    <property type="evidence" value="ECO:0007669"/>
    <property type="project" value="TreeGrafter"/>
</dbReference>
<evidence type="ECO:0000259" key="3">
    <source>
        <dbReference type="PROSITE" id="PS50977"/>
    </source>
</evidence>
<dbReference type="Proteomes" id="UP000215441">
    <property type="component" value="Unassembled WGS sequence"/>
</dbReference>
<proteinExistence type="predicted"/>
<evidence type="ECO:0000256" key="2">
    <source>
        <dbReference type="PROSITE-ProRule" id="PRU00335"/>
    </source>
</evidence>
<evidence type="ECO:0000313" key="4">
    <source>
        <dbReference type="EMBL" id="OYD51752.1"/>
    </source>
</evidence>
<dbReference type="SUPFAM" id="SSF46689">
    <property type="entry name" value="Homeodomain-like"/>
    <property type="match status" value="1"/>
</dbReference>
<organism evidence="4 5">
    <name type="scientific">Acidovorax kalamii</name>
    <dbReference type="NCBI Taxonomy" id="2004485"/>
    <lineage>
        <taxon>Bacteria</taxon>
        <taxon>Pseudomonadati</taxon>
        <taxon>Pseudomonadota</taxon>
        <taxon>Betaproteobacteria</taxon>
        <taxon>Burkholderiales</taxon>
        <taxon>Comamonadaceae</taxon>
        <taxon>Acidovorax</taxon>
    </lineage>
</organism>
<dbReference type="OrthoDB" id="63332at2"/>
<comment type="caution">
    <text evidence="4">The sequence shown here is derived from an EMBL/GenBank/DDBJ whole genome shotgun (WGS) entry which is preliminary data.</text>
</comment>
<dbReference type="PANTHER" id="PTHR30055">
    <property type="entry name" value="HTH-TYPE TRANSCRIPTIONAL REGULATOR RUTR"/>
    <property type="match status" value="1"/>
</dbReference>
<sequence length="190" mass="21393">MKPKDDEKQRAIAQATFELVAQTGLSGLTMAEIARNAGLATSTLYVYYPSKDELISQLYQDAKTVTAARIMEGVVPGTPYRGRVRRIWGNLLRHRLDQYAEVVFQEQYYNSPWFTEGNREFSTRLMAGFFALMEEGQQQEILKAVPIPLLTASLVGSVRETGNLIRTQVLPDDDAVHQMAFSLCWDAIKA</sequence>
<dbReference type="PANTHER" id="PTHR30055:SF207">
    <property type="entry name" value="HTH-TYPE TRANSCRIPTIONAL REPRESSOR FATR"/>
    <property type="match status" value="1"/>
</dbReference>
<dbReference type="Pfam" id="PF00440">
    <property type="entry name" value="TetR_N"/>
    <property type="match status" value="1"/>
</dbReference>